<feature type="coiled-coil region" evidence="4">
    <location>
        <begin position="208"/>
        <end position="239"/>
    </location>
</feature>
<keyword evidence="4" id="KW-0175">Coiled coil</keyword>
<evidence type="ECO:0000313" key="7">
    <source>
        <dbReference type="Proteomes" id="UP001576774"/>
    </source>
</evidence>
<dbReference type="InterPro" id="IPR011604">
    <property type="entry name" value="PDDEXK-like_dom_sf"/>
</dbReference>
<evidence type="ECO:0000256" key="2">
    <source>
        <dbReference type="ARBA" id="ARBA00022806"/>
    </source>
</evidence>
<accession>A0ABV4XHI6</accession>
<evidence type="ECO:0000259" key="5">
    <source>
        <dbReference type="Pfam" id="PF12705"/>
    </source>
</evidence>
<evidence type="ECO:0000256" key="1">
    <source>
        <dbReference type="ARBA" id="ARBA00022763"/>
    </source>
</evidence>
<dbReference type="RefSeq" id="WP_413275239.1">
    <property type="nucleotide sequence ID" value="NZ_JBHFNQ010000268.1"/>
</dbReference>
<dbReference type="Proteomes" id="UP001576774">
    <property type="component" value="Unassembled WGS sequence"/>
</dbReference>
<proteinExistence type="predicted"/>
<gene>
    <name evidence="6" type="ORF">ACE1CC_36025</name>
</gene>
<evidence type="ECO:0000256" key="4">
    <source>
        <dbReference type="SAM" id="Coils"/>
    </source>
</evidence>
<dbReference type="EMBL" id="JBHFNQ010000268">
    <property type="protein sequence ID" value="MFB2882286.1"/>
    <property type="molecule type" value="Genomic_DNA"/>
</dbReference>
<keyword evidence="3" id="KW-0234">DNA repair</keyword>
<keyword evidence="2" id="KW-0347">Helicase</keyword>
<dbReference type="Pfam" id="PF12705">
    <property type="entry name" value="PDDEXK_1"/>
    <property type="match status" value="1"/>
</dbReference>
<feature type="domain" description="PD-(D/E)XK endonuclease-like" evidence="5">
    <location>
        <begin position="130"/>
        <end position="265"/>
    </location>
</feature>
<keyword evidence="2" id="KW-0067">ATP-binding</keyword>
<keyword evidence="7" id="KW-1185">Reference proteome</keyword>
<organism evidence="6 7">
    <name type="scientific">Floridaenema aerugineum BLCC-F46</name>
    <dbReference type="NCBI Taxonomy" id="3153654"/>
    <lineage>
        <taxon>Bacteria</taxon>
        <taxon>Bacillati</taxon>
        <taxon>Cyanobacteriota</taxon>
        <taxon>Cyanophyceae</taxon>
        <taxon>Oscillatoriophycideae</taxon>
        <taxon>Aerosakkonematales</taxon>
        <taxon>Aerosakkonemataceae</taxon>
        <taxon>Floridanema</taxon>
        <taxon>Floridanema aerugineum</taxon>
    </lineage>
</organism>
<dbReference type="Gene3D" id="3.90.320.10">
    <property type="match status" value="1"/>
</dbReference>
<reference evidence="6 7" key="1">
    <citation type="submission" date="2024-09" db="EMBL/GenBank/DDBJ databases">
        <title>Floridaenema gen nov. (Aerosakkonemataceae, Aerosakkonematales ord. nov., Cyanobacteria) from benthic tropical and subtropical fresh waters, with the description of four new species.</title>
        <authorList>
            <person name="Moretto J.A."/>
            <person name="Berthold D.E."/>
            <person name="Lefler F.W."/>
            <person name="Huang I.-S."/>
            <person name="Laughinghouse H. IV."/>
        </authorList>
    </citation>
    <scope>NUCLEOTIDE SEQUENCE [LARGE SCALE GENOMIC DNA]</scope>
    <source>
        <strain evidence="6 7">BLCC-F46</strain>
    </source>
</reference>
<evidence type="ECO:0000313" key="6">
    <source>
        <dbReference type="EMBL" id="MFB2882286.1"/>
    </source>
</evidence>
<keyword evidence="2" id="KW-0378">Hydrolase</keyword>
<protein>
    <submittedName>
        <fullName evidence="6">PD-(D/E)XK nuclease family protein</fullName>
    </submittedName>
</protein>
<sequence length="273" mass="31264">MKTPWLPYASFNIWSQFVPAIGQEHYHCDMKRGFARAQKKEPLVKALLEQDTIIQHIGLLAQMAVYEFHQDIQLLQHSDGVEKIAENLKLSQEPIEVQQRLIAIIKNYHKNPILLGKNIVKLSRGDEGFPEPIQIKHGNYWFNLFAAIDSIFIESDGKLHILDFKTGKSDFDRRQAFVYLLAATYLYPGKKAVASFYNLESSKWSEPITATNAQLNAIQNELARIAQRHQAELSRYKKNLGDFAQIFPANPGFNCRYCQFSSICKFSLSEVPA</sequence>
<name>A0ABV4XHI6_9CYAN</name>
<keyword evidence="2" id="KW-0547">Nucleotide-binding</keyword>
<comment type="caution">
    <text evidence="6">The sequence shown here is derived from an EMBL/GenBank/DDBJ whole genome shotgun (WGS) entry which is preliminary data.</text>
</comment>
<dbReference type="InterPro" id="IPR038726">
    <property type="entry name" value="PDDEXK_AddAB-type"/>
</dbReference>
<keyword evidence="1" id="KW-0227">DNA damage</keyword>
<evidence type="ECO:0000256" key="3">
    <source>
        <dbReference type="ARBA" id="ARBA00023204"/>
    </source>
</evidence>